<sequence length="107" mass="12383">MSPQARYKHTPDHPGRKEYRYDGPTSREAAKYIEINTIGVSDNSARPNAGASFFKFSYHVMAKRWKQLREAVHESGLFSVPDFPPQLCKFLDVVFEPQPGKRRAKQW</sequence>
<reference evidence="3 4" key="1">
    <citation type="journal article" date="2024" name="G3 (Bethesda)">
        <title>Genome assembly of Hibiscus sabdariffa L. provides insights into metabolisms of medicinal natural products.</title>
        <authorList>
            <person name="Kim T."/>
        </authorList>
    </citation>
    <scope>NUCLEOTIDE SEQUENCE [LARGE SCALE GENOMIC DNA]</scope>
    <source>
        <strain evidence="3">TK-2024</strain>
        <tissue evidence="3">Old leaves</tissue>
    </source>
</reference>
<dbReference type="InterPro" id="IPR015422">
    <property type="entry name" value="PyrdxlP-dep_Trfase_small"/>
</dbReference>
<dbReference type="Proteomes" id="UP001472677">
    <property type="component" value="Unassembled WGS sequence"/>
</dbReference>
<dbReference type="Pfam" id="PF04864">
    <property type="entry name" value="Alliinase_C"/>
    <property type="match status" value="1"/>
</dbReference>
<protein>
    <recommendedName>
        <fullName evidence="2">Alliinase C-terminal domain-containing protein</fullName>
    </recommendedName>
</protein>
<evidence type="ECO:0000313" key="3">
    <source>
        <dbReference type="EMBL" id="KAK8600093.1"/>
    </source>
</evidence>
<comment type="caution">
    <text evidence="3">The sequence shown here is derived from an EMBL/GenBank/DDBJ whole genome shotgun (WGS) entry which is preliminary data.</text>
</comment>
<feature type="domain" description="Alliinase C-terminal" evidence="2">
    <location>
        <begin position="42"/>
        <end position="99"/>
    </location>
</feature>
<organism evidence="3 4">
    <name type="scientific">Hibiscus sabdariffa</name>
    <name type="common">roselle</name>
    <dbReference type="NCBI Taxonomy" id="183260"/>
    <lineage>
        <taxon>Eukaryota</taxon>
        <taxon>Viridiplantae</taxon>
        <taxon>Streptophyta</taxon>
        <taxon>Embryophyta</taxon>
        <taxon>Tracheophyta</taxon>
        <taxon>Spermatophyta</taxon>
        <taxon>Magnoliopsida</taxon>
        <taxon>eudicotyledons</taxon>
        <taxon>Gunneridae</taxon>
        <taxon>Pentapetalae</taxon>
        <taxon>rosids</taxon>
        <taxon>malvids</taxon>
        <taxon>Malvales</taxon>
        <taxon>Malvaceae</taxon>
        <taxon>Malvoideae</taxon>
        <taxon>Hibiscus</taxon>
    </lineage>
</organism>
<gene>
    <name evidence="3" type="ORF">V6N12_049952</name>
</gene>
<evidence type="ECO:0000256" key="1">
    <source>
        <dbReference type="SAM" id="MobiDB-lite"/>
    </source>
</evidence>
<evidence type="ECO:0000259" key="2">
    <source>
        <dbReference type="Pfam" id="PF04864"/>
    </source>
</evidence>
<evidence type="ECO:0000313" key="4">
    <source>
        <dbReference type="Proteomes" id="UP001472677"/>
    </source>
</evidence>
<feature type="compositionally biased region" description="Basic and acidic residues" evidence="1">
    <location>
        <begin position="9"/>
        <end position="21"/>
    </location>
</feature>
<dbReference type="InterPro" id="IPR006948">
    <property type="entry name" value="Alliinase_C"/>
</dbReference>
<dbReference type="Gene3D" id="3.90.1150.10">
    <property type="entry name" value="Aspartate Aminotransferase, domain 1"/>
    <property type="match status" value="1"/>
</dbReference>
<proteinExistence type="predicted"/>
<keyword evidence="4" id="KW-1185">Reference proteome</keyword>
<name>A0ABR2GB68_9ROSI</name>
<dbReference type="EMBL" id="JBBPBM010000001">
    <property type="protein sequence ID" value="KAK8600093.1"/>
    <property type="molecule type" value="Genomic_DNA"/>
</dbReference>
<accession>A0ABR2GB68</accession>
<feature type="region of interest" description="Disordered" evidence="1">
    <location>
        <begin position="1"/>
        <end position="23"/>
    </location>
</feature>